<keyword evidence="4" id="KW-1185">Reference proteome</keyword>
<dbReference type="InterPro" id="IPR036282">
    <property type="entry name" value="Glutathione-S-Trfase_C_sf"/>
</dbReference>
<feature type="domain" description="GST C-terminal" evidence="2">
    <location>
        <begin position="84"/>
        <end position="204"/>
    </location>
</feature>
<evidence type="ECO:0000313" key="3">
    <source>
        <dbReference type="EMBL" id="KGQ19462.1"/>
    </source>
</evidence>
<dbReference type="Pfam" id="PF00043">
    <property type="entry name" value="GST_C"/>
    <property type="match status" value="1"/>
</dbReference>
<organism evidence="3 4">
    <name type="scientific">Lysobacter dokdonensis DS-58</name>
    <dbReference type="NCBI Taxonomy" id="1300345"/>
    <lineage>
        <taxon>Bacteria</taxon>
        <taxon>Pseudomonadati</taxon>
        <taxon>Pseudomonadota</taxon>
        <taxon>Gammaproteobacteria</taxon>
        <taxon>Lysobacterales</taxon>
        <taxon>Lysobacteraceae</taxon>
        <taxon>Noviluteimonas</taxon>
    </lineage>
</organism>
<dbReference type="PATRIC" id="fig|1300345.3.peg.1276"/>
<dbReference type="InterPro" id="IPR010987">
    <property type="entry name" value="Glutathione-S-Trfase_C-like"/>
</dbReference>
<dbReference type="InterPro" id="IPR004046">
    <property type="entry name" value="GST_C"/>
</dbReference>
<sequence length="204" mass="22773">MKLYYTPGTCALSDHIALEWIGQPFEAQLVTREERRQPEYLAINPAGAVPALKLDDGTVLLQNVAILNYLADSFPEAKLGGDGSPRSRALVNQWLSMVNADVHPPFKAFFGGAEYLEDPKLIEKAQDQARKTLRPLYERIDAQLAGQDWVAGERSIVDPYLFVVVRWAKAMNVDLSGLDNLHAFHDRMRNDPGVKRALQTQGLS</sequence>
<dbReference type="Proteomes" id="UP000030518">
    <property type="component" value="Unassembled WGS sequence"/>
</dbReference>
<dbReference type="SFLD" id="SFLDS00019">
    <property type="entry name" value="Glutathione_Transferase_(cytos"/>
    <property type="match status" value="1"/>
</dbReference>
<evidence type="ECO:0000313" key="4">
    <source>
        <dbReference type="Proteomes" id="UP000030518"/>
    </source>
</evidence>
<protein>
    <submittedName>
        <fullName evidence="3">Glutathione S-transferase</fullName>
    </submittedName>
</protein>
<dbReference type="SFLD" id="SFLDG01150">
    <property type="entry name" value="Main.1:_Beta-like"/>
    <property type="match status" value="1"/>
</dbReference>
<dbReference type="SFLD" id="SFLDG00358">
    <property type="entry name" value="Main_(cytGST)"/>
    <property type="match status" value="1"/>
</dbReference>
<dbReference type="SUPFAM" id="SSF52833">
    <property type="entry name" value="Thioredoxin-like"/>
    <property type="match status" value="1"/>
</dbReference>
<dbReference type="CDD" id="cd03188">
    <property type="entry name" value="GST_C_Beta"/>
    <property type="match status" value="1"/>
</dbReference>
<dbReference type="RefSeq" id="WP_036167679.1">
    <property type="nucleotide sequence ID" value="NZ_JRKJ01000007.1"/>
</dbReference>
<feature type="domain" description="GST N-terminal" evidence="1">
    <location>
        <begin position="1"/>
        <end position="78"/>
    </location>
</feature>
<gene>
    <name evidence="3" type="ORF">LF41_2717</name>
</gene>
<evidence type="ECO:0000259" key="2">
    <source>
        <dbReference type="PROSITE" id="PS50405"/>
    </source>
</evidence>
<name>A0A0A2WL60_9GAMM</name>
<dbReference type="EMBL" id="JRKJ01000007">
    <property type="protein sequence ID" value="KGQ19462.1"/>
    <property type="molecule type" value="Genomic_DNA"/>
</dbReference>
<keyword evidence="3" id="KW-0808">Transferase</keyword>
<dbReference type="STRING" id="1300345.LF41_2717"/>
<dbReference type="Gene3D" id="1.20.1050.10">
    <property type="match status" value="1"/>
</dbReference>
<dbReference type="SUPFAM" id="SSF47616">
    <property type="entry name" value="GST C-terminal domain-like"/>
    <property type="match status" value="1"/>
</dbReference>
<dbReference type="PANTHER" id="PTHR44051">
    <property type="entry name" value="GLUTATHIONE S-TRANSFERASE-RELATED"/>
    <property type="match status" value="1"/>
</dbReference>
<dbReference type="InterPro" id="IPR036249">
    <property type="entry name" value="Thioredoxin-like_sf"/>
</dbReference>
<comment type="caution">
    <text evidence="3">The sequence shown here is derived from an EMBL/GenBank/DDBJ whole genome shotgun (WGS) entry which is preliminary data.</text>
</comment>
<dbReference type="InterPro" id="IPR040079">
    <property type="entry name" value="Glutathione_S-Trfase"/>
</dbReference>
<proteinExistence type="predicted"/>
<dbReference type="GO" id="GO:0016740">
    <property type="term" value="F:transferase activity"/>
    <property type="evidence" value="ECO:0007669"/>
    <property type="project" value="UniProtKB-KW"/>
</dbReference>
<dbReference type="PROSITE" id="PS50404">
    <property type="entry name" value="GST_NTER"/>
    <property type="match status" value="1"/>
</dbReference>
<dbReference type="Pfam" id="PF13409">
    <property type="entry name" value="GST_N_2"/>
    <property type="match status" value="1"/>
</dbReference>
<dbReference type="CDD" id="cd03057">
    <property type="entry name" value="GST_N_Beta"/>
    <property type="match status" value="1"/>
</dbReference>
<dbReference type="eggNOG" id="COG0625">
    <property type="taxonomic scope" value="Bacteria"/>
</dbReference>
<dbReference type="OrthoDB" id="8772754at2"/>
<dbReference type="Gene3D" id="3.40.30.10">
    <property type="entry name" value="Glutaredoxin"/>
    <property type="match status" value="1"/>
</dbReference>
<accession>A0A0A2WL60</accession>
<evidence type="ECO:0000259" key="1">
    <source>
        <dbReference type="PROSITE" id="PS50404"/>
    </source>
</evidence>
<reference evidence="3 4" key="1">
    <citation type="submission" date="2014-09" db="EMBL/GenBank/DDBJ databases">
        <title>Genome sequences of Lysobacter dokdonensis DS-58.</title>
        <authorList>
            <person name="Kim J.F."/>
            <person name="Kwak M.-J."/>
        </authorList>
    </citation>
    <scope>NUCLEOTIDE SEQUENCE [LARGE SCALE GENOMIC DNA]</scope>
    <source>
        <strain evidence="3 4">DS-58</strain>
    </source>
</reference>
<dbReference type="InterPro" id="IPR004045">
    <property type="entry name" value="Glutathione_S-Trfase_N"/>
</dbReference>
<dbReference type="PROSITE" id="PS50405">
    <property type="entry name" value="GST_CTER"/>
    <property type="match status" value="1"/>
</dbReference>
<dbReference type="PANTHER" id="PTHR44051:SF8">
    <property type="entry name" value="GLUTATHIONE S-TRANSFERASE GSTA"/>
    <property type="match status" value="1"/>
</dbReference>
<dbReference type="AlphaFoldDB" id="A0A0A2WL60"/>